<dbReference type="PANTHER" id="PTHR13353:SF5">
    <property type="entry name" value="TRANSMEMBRANE PROTEIN 19"/>
    <property type="match status" value="1"/>
</dbReference>
<feature type="transmembrane region" description="Helical" evidence="6">
    <location>
        <begin position="203"/>
        <end position="224"/>
    </location>
</feature>
<dbReference type="Proteomes" id="UP001209540">
    <property type="component" value="Unassembled WGS sequence"/>
</dbReference>
<comment type="caution">
    <text evidence="7">The sequence shown here is derived from an EMBL/GenBank/DDBJ whole genome shotgun (WGS) entry which is preliminary data.</text>
</comment>
<keyword evidence="5 6" id="KW-0472">Membrane</keyword>
<reference evidence="7" key="2">
    <citation type="submission" date="2023-02" db="EMBL/GenBank/DDBJ databases">
        <authorList>
            <consortium name="DOE Joint Genome Institute"/>
            <person name="Mondo S.J."/>
            <person name="Chang Y."/>
            <person name="Wang Y."/>
            <person name="Ahrendt S."/>
            <person name="Andreopoulos W."/>
            <person name="Barry K."/>
            <person name="Beard J."/>
            <person name="Benny G.L."/>
            <person name="Blankenship S."/>
            <person name="Bonito G."/>
            <person name="Cuomo C."/>
            <person name="Desiro A."/>
            <person name="Gervers K.A."/>
            <person name="Hundley H."/>
            <person name="Kuo A."/>
            <person name="LaButti K."/>
            <person name="Lang B.F."/>
            <person name="Lipzen A."/>
            <person name="O'Donnell K."/>
            <person name="Pangilinan J."/>
            <person name="Reynolds N."/>
            <person name="Sandor L."/>
            <person name="Smith M.W."/>
            <person name="Tsang A."/>
            <person name="Grigoriev I.V."/>
            <person name="Stajich J.E."/>
            <person name="Spatafora J.W."/>
        </authorList>
    </citation>
    <scope>NUCLEOTIDE SEQUENCE</scope>
    <source>
        <strain evidence="7">RSA 2281</strain>
    </source>
</reference>
<evidence type="ECO:0000313" key="7">
    <source>
        <dbReference type="EMBL" id="KAI9265080.1"/>
    </source>
</evidence>
<dbReference type="GO" id="GO:0016020">
    <property type="term" value="C:membrane"/>
    <property type="evidence" value="ECO:0007669"/>
    <property type="project" value="UniProtKB-SubCell"/>
</dbReference>
<protein>
    <submittedName>
        <fullName evidence="7">Integral membrane protein DUF92-domain-containing protein</fullName>
    </submittedName>
</protein>
<evidence type="ECO:0000256" key="5">
    <source>
        <dbReference type="ARBA" id="ARBA00023136"/>
    </source>
</evidence>
<keyword evidence="4 6" id="KW-1133">Transmembrane helix</keyword>
<evidence type="ECO:0000256" key="1">
    <source>
        <dbReference type="ARBA" id="ARBA00004141"/>
    </source>
</evidence>
<feature type="transmembrane region" description="Helical" evidence="6">
    <location>
        <begin position="44"/>
        <end position="62"/>
    </location>
</feature>
<keyword evidence="8" id="KW-1185">Reference proteome</keyword>
<reference evidence="7" key="1">
    <citation type="journal article" date="2022" name="IScience">
        <title>Evolution of zygomycete secretomes and the origins of terrestrial fungal ecologies.</title>
        <authorList>
            <person name="Chang Y."/>
            <person name="Wang Y."/>
            <person name="Mondo S."/>
            <person name="Ahrendt S."/>
            <person name="Andreopoulos W."/>
            <person name="Barry K."/>
            <person name="Beard J."/>
            <person name="Benny G.L."/>
            <person name="Blankenship S."/>
            <person name="Bonito G."/>
            <person name="Cuomo C."/>
            <person name="Desiro A."/>
            <person name="Gervers K.A."/>
            <person name="Hundley H."/>
            <person name="Kuo A."/>
            <person name="LaButti K."/>
            <person name="Lang B.F."/>
            <person name="Lipzen A."/>
            <person name="O'Donnell K."/>
            <person name="Pangilinan J."/>
            <person name="Reynolds N."/>
            <person name="Sandor L."/>
            <person name="Smith M.E."/>
            <person name="Tsang A."/>
            <person name="Grigoriev I.V."/>
            <person name="Stajich J.E."/>
            <person name="Spatafora J.W."/>
        </authorList>
    </citation>
    <scope>NUCLEOTIDE SEQUENCE</scope>
    <source>
        <strain evidence="7">RSA 2281</strain>
    </source>
</reference>
<dbReference type="AlphaFoldDB" id="A0AAD5K268"/>
<evidence type="ECO:0000313" key="8">
    <source>
        <dbReference type="Proteomes" id="UP001209540"/>
    </source>
</evidence>
<comment type="subcellular location">
    <subcellularLocation>
        <location evidence="1">Membrane</location>
        <topology evidence="1">Multi-pass membrane protein</topology>
    </subcellularLocation>
</comment>
<evidence type="ECO:0000256" key="4">
    <source>
        <dbReference type="ARBA" id="ARBA00022989"/>
    </source>
</evidence>
<name>A0AAD5K268_9FUNG</name>
<organism evidence="7 8">
    <name type="scientific">Phascolomyces articulosus</name>
    <dbReference type="NCBI Taxonomy" id="60185"/>
    <lineage>
        <taxon>Eukaryota</taxon>
        <taxon>Fungi</taxon>
        <taxon>Fungi incertae sedis</taxon>
        <taxon>Mucoromycota</taxon>
        <taxon>Mucoromycotina</taxon>
        <taxon>Mucoromycetes</taxon>
        <taxon>Mucorales</taxon>
        <taxon>Lichtheimiaceae</taxon>
        <taxon>Phascolomyces</taxon>
    </lineage>
</organism>
<gene>
    <name evidence="7" type="ORF">BDA99DRAFT_436950</name>
</gene>
<dbReference type="EMBL" id="JAIXMP010000011">
    <property type="protein sequence ID" value="KAI9265080.1"/>
    <property type="molecule type" value="Genomic_DNA"/>
</dbReference>
<evidence type="ECO:0000256" key="6">
    <source>
        <dbReference type="SAM" id="Phobius"/>
    </source>
</evidence>
<comment type="similarity">
    <text evidence="2">Belongs to the TMEM19 family.</text>
</comment>
<dbReference type="InterPro" id="IPR002794">
    <property type="entry name" value="DUF92_TMEM19"/>
</dbReference>
<evidence type="ECO:0000256" key="2">
    <source>
        <dbReference type="ARBA" id="ARBA00009012"/>
    </source>
</evidence>
<evidence type="ECO:0000256" key="3">
    <source>
        <dbReference type="ARBA" id="ARBA00022692"/>
    </source>
</evidence>
<dbReference type="Pfam" id="PF01940">
    <property type="entry name" value="DUF92"/>
    <property type="match status" value="1"/>
</dbReference>
<sequence length="277" mass="29726">MPNYLFALALSVLLVIHSRRKKSLSPNGAAGAFALGMVTFSSSYAYFTVILLTFFLASSKLTKFKAERKRMLEADYDHSSERTLIQVACNGLTGGIIVTLFQIYYEGQVSCFDETRNSVILFWAYMGHYACCAGDTWASELGILNKSWPISIIKFKKVPPGTNGGVSPLGLAASIAGGACVGLSGAITLAIQQSCHGLPWEIVVLGGLAGLGGSLIDSILGATVQRTLYSDKRKMVVEDDKDATVISGWNILDNHQVNFVSSILTTVICGAAAYYLQ</sequence>
<dbReference type="PANTHER" id="PTHR13353">
    <property type="entry name" value="TRANSMEMBRANE PROTEIN 19"/>
    <property type="match status" value="1"/>
</dbReference>
<accession>A0AAD5K268</accession>
<feature type="transmembrane region" description="Helical" evidence="6">
    <location>
        <begin position="169"/>
        <end position="191"/>
    </location>
</feature>
<proteinExistence type="inferred from homology"/>
<feature type="transmembrane region" description="Helical" evidence="6">
    <location>
        <begin position="257"/>
        <end position="276"/>
    </location>
</feature>
<keyword evidence="3 6" id="KW-0812">Transmembrane</keyword>